<feature type="compositionally biased region" description="Acidic residues" evidence="1">
    <location>
        <begin position="24"/>
        <end position="43"/>
    </location>
</feature>
<protein>
    <submittedName>
        <fullName evidence="2">Uncharacterized protein</fullName>
    </submittedName>
</protein>
<dbReference type="EMBL" id="BLXT01008457">
    <property type="protein sequence ID" value="GFO49096.1"/>
    <property type="molecule type" value="Genomic_DNA"/>
</dbReference>
<organism evidence="2 3">
    <name type="scientific">Plakobranchus ocellatus</name>
    <dbReference type="NCBI Taxonomy" id="259542"/>
    <lineage>
        <taxon>Eukaryota</taxon>
        <taxon>Metazoa</taxon>
        <taxon>Spiralia</taxon>
        <taxon>Lophotrochozoa</taxon>
        <taxon>Mollusca</taxon>
        <taxon>Gastropoda</taxon>
        <taxon>Heterobranchia</taxon>
        <taxon>Euthyneura</taxon>
        <taxon>Panpulmonata</taxon>
        <taxon>Sacoglossa</taxon>
        <taxon>Placobranchoidea</taxon>
        <taxon>Plakobranchidae</taxon>
        <taxon>Plakobranchus</taxon>
    </lineage>
</organism>
<dbReference type="Proteomes" id="UP000735302">
    <property type="component" value="Unassembled WGS sequence"/>
</dbReference>
<evidence type="ECO:0000256" key="1">
    <source>
        <dbReference type="SAM" id="MobiDB-lite"/>
    </source>
</evidence>
<feature type="region of interest" description="Disordered" evidence="1">
    <location>
        <begin position="22"/>
        <end position="50"/>
    </location>
</feature>
<sequence length="92" mass="9609">MYVIVGVKNNVAAAAAAAVAAAANDDDDGDDDDDDDDNDDDDINSSKENSTAVYDTPMYFPVLLLSVGGTVVSESVRRSTETFSCLVEGLKA</sequence>
<keyword evidence="3" id="KW-1185">Reference proteome</keyword>
<accession>A0AAV4DZ31</accession>
<dbReference type="AlphaFoldDB" id="A0AAV4DZ31"/>
<reference evidence="2 3" key="1">
    <citation type="journal article" date="2021" name="Elife">
        <title>Chloroplast acquisition without the gene transfer in kleptoplastic sea slugs, Plakobranchus ocellatus.</title>
        <authorList>
            <person name="Maeda T."/>
            <person name="Takahashi S."/>
            <person name="Yoshida T."/>
            <person name="Shimamura S."/>
            <person name="Takaki Y."/>
            <person name="Nagai Y."/>
            <person name="Toyoda A."/>
            <person name="Suzuki Y."/>
            <person name="Arimoto A."/>
            <person name="Ishii H."/>
            <person name="Satoh N."/>
            <person name="Nishiyama T."/>
            <person name="Hasebe M."/>
            <person name="Maruyama T."/>
            <person name="Minagawa J."/>
            <person name="Obokata J."/>
            <person name="Shigenobu S."/>
        </authorList>
    </citation>
    <scope>NUCLEOTIDE SEQUENCE [LARGE SCALE GENOMIC DNA]</scope>
</reference>
<evidence type="ECO:0000313" key="3">
    <source>
        <dbReference type="Proteomes" id="UP000735302"/>
    </source>
</evidence>
<comment type="caution">
    <text evidence="2">The sequence shown here is derived from an EMBL/GenBank/DDBJ whole genome shotgun (WGS) entry which is preliminary data.</text>
</comment>
<name>A0AAV4DZ31_9GAST</name>
<gene>
    <name evidence="2" type="ORF">PoB_007560100</name>
</gene>
<evidence type="ECO:0000313" key="2">
    <source>
        <dbReference type="EMBL" id="GFO49096.1"/>
    </source>
</evidence>
<proteinExistence type="predicted"/>